<evidence type="ECO:0000313" key="2">
    <source>
        <dbReference type="EMBL" id="GAA3700478.1"/>
    </source>
</evidence>
<keyword evidence="3" id="KW-1185">Reference proteome</keyword>
<name>A0ABP7D976_9MICC</name>
<evidence type="ECO:0000313" key="3">
    <source>
        <dbReference type="Proteomes" id="UP001500752"/>
    </source>
</evidence>
<sequence>MECIIPSNDAVKDTVLHCTYPGTVEQNSAMWTAIAGIAIAIIALGILIAALAAWRLLRNRTEGQQEQLEHDAFMRYVQEMERVSSSAGTPDDSFGGTRRTELRSNLRLAWYGWGLHLKGAHPGMYSLTERLADATADLAAEFDRWEGQPLPPHRVQEYNAMFGRFRDIESGITVALADWKLDASARQPQEQRLEGAWSSLNGLKDELVRWGETAAIR</sequence>
<dbReference type="EMBL" id="BAABEO010000028">
    <property type="protein sequence ID" value="GAA3700478.1"/>
    <property type="molecule type" value="Genomic_DNA"/>
</dbReference>
<reference evidence="3" key="1">
    <citation type="journal article" date="2019" name="Int. J. Syst. Evol. Microbiol.">
        <title>The Global Catalogue of Microorganisms (GCM) 10K type strain sequencing project: providing services to taxonomists for standard genome sequencing and annotation.</title>
        <authorList>
            <consortium name="The Broad Institute Genomics Platform"/>
            <consortium name="The Broad Institute Genome Sequencing Center for Infectious Disease"/>
            <person name="Wu L."/>
            <person name="Ma J."/>
        </authorList>
    </citation>
    <scope>NUCLEOTIDE SEQUENCE [LARGE SCALE GENOMIC DNA]</scope>
    <source>
        <strain evidence="3">JCM 30742</strain>
    </source>
</reference>
<comment type="caution">
    <text evidence="2">The sequence shown here is derived from an EMBL/GenBank/DDBJ whole genome shotgun (WGS) entry which is preliminary data.</text>
</comment>
<proteinExistence type="predicted"/>
<gene>
    <name evidence="2" type="ORF">GCM10023081_41490</name>
</gene>
<keyword evidence="1" id="KW-1133">Transmembrane helix</keyword>
<keyword evidence="1" id="KW-0472">Membrane</keyword>
<evidence type="ECO:0000256" key="1">
    <source>
        <dbReference type="SAM" id="Phobius"/>
    </source>
</evidence>
<accession>A0ABP7D976</accession>
<keyword evidence="1" id="KW-0812">Transmembrane</keyword>
<dbReference type="Proteomes" id="UP001500752">
    <property type="component" value="Unassembled WGS sequence"/>
</dbReference>
<protein>
    <submittedName>
        <fullName evidence="2">Uncharacterized protein</fullName>
    </submittedName>
</protein>
<organism evidence="2 3">
    <name type="scientific">Arthrobacter ginkgonis</name>
    <dbReference type="NCBI Taxonomy" id="1630594"/>
    <lineage>
        <taxon>Bacteria</taxon>
        <taxon>Bacillati</taxon>
        <taxon>Actinomycetota</taxon>
        <taxon>Actinomycetes</taxon>
        <taxon>Micrococcales</taxon>
        <taxon>Micrococcaceae</taxon>
        <taxon>Arthrobacter</taxon>
    </lineage>
</organism>
<feature type="transmembrane region" description="Helical" evidence="1">
    <location>
        <begin position="29"/>
        <end position="54"/>
    </location>
</feature>